<dbReference type="AlphaFoldDB" id="W0AKQ1"/>
<sequence length="86" mass="9090">MLRILHLLAPLALLGACSEAARGPDVPDEVRVSADNVEAYGMERALTLEPDAHDDAITLQEEADAIAAESADRAAQMRTGRAVVGH</sequence>
<dbReference type="RefSeq" id="WP_039996834.1">
    <property type="nucleotide sequence ID" value="NZ_CP006644.1"/>
</dbReference>
<dbReference type="KEGG" id="ssan:NX02_26420"/>
<dbReference type="STRING" id="1123269.NX02_26420"/>
<organism evidence="2 3">
    <name type="scientific">Sphingomonas sanxanigenens DSM 19645 = NX02</name>
    <dbReference type="NCBI Taxonomy" id="1123269"/>
    <lineage>
        <taxon>Bacteria</taxon>
        <taxon>Pseudomonadati</taxon>
        <taxon>Pseudomonadota</taxon>
        <taxon>Alphaproteobacteria</taxon>
        <taxon>Sphingomonadales</taxon>
        <taxon>Sphingomonadaceae</taxon>
        <taxon>Sphingomonas</taxon>
    </lineage>
</organism>
<proteinExistence type="predicted"/>
<dbReference type="Proteomes" id="UP000018851">
    <property type="component" value="Chromosome"/>
</dbReference>
<keyword evidence="1" id="KW-0732">Signal</keyword>
<evidence type="ECO:0000313" key="2">
    <source>
        <dbReference type="EMBL" id="AHE56878.1"/>
    </source>
</evidence>
<keyword evidence="3" id="KW-1185">Reference proteome</keyword>
<evidence type="ECO:0008006" key="4">
    <source>
        <dbReference type="Google" id="ProtNLM"/>
    </source>
</evidence>
<name>W0AKQ1_9SPHN</name>
<evidence type="ECO:0000313" key="3">
    <source>
        <dbReference type="Proteomes" id="UP000018851"/>
    </source>
</evidence>
<dbReference type="HOGENOM" id="CLU_2496322_0_0_5"/>
<feature type="chain" id="PRO_5004786391" description="DUF4398 domain-containing protein" evidence="1">
    <location>
        <begin position="21"/>
        <end position="86"/>
    </location>
</feature>
<protein>
    <recommendedName>
        <fullName evidence="4">DUF4398 domain-containing protein</fullName>
    </recommendedName>
</protein>
<accession>W0AKQ1</accession>
<dbReference type="EMBL" id="CP006644">
    <property type="protein sequence ID" value="AHE56878.1"/>
    <property type="molecule type" value="Genomic_DNA"/>
</dbReference>
<dbReference type="PROSITE" id="PS51257">
    <property type="entry name" value="PROKAR_LIPOPROTEIN"/>
    <property type="match status" value="1"/>
</dbReference>
<dbReference type="PATRIC" id="fig|1123269.5.peg.5180"/>
<feature type="signal peptide" evidence="1">
    <location>
        <begin position="1"/>
        <end position="20"/>
    </location>
</feature>
<gene>
    <name evidence="2" type="ORF">NX02_26420</name>
</gene>
<evidence type="ECO:0000256" key="1">
    <source>
        <dbReference type="SAM" id="SignalP"/>
    </source>
</evidence>
<reference evidence="2 3" key="1">
    <citation type="submission" date="2013-07" db="EMBL/GenBank/DDBJ databases">
        <title>Completed genome of Sphingomonas sanxanigenens NX02.</title>
        <authorList>
            <person name="Ma T."/>
            <person name="Huang H."/>
            <person name="Wu M."/>
            <person name="Li X."/>
            <person name="Li G."/>
        </authorList>
    </citation>
    <scope>NUCLEOTIDE SEQUENCE [LARGE SCALE GENOMIC DNA]</scope>
    <source>
        <strain evidence="2 3">NX02</strain>
    </source>
</reference>